<dbReference type="RefSeq" id="WP_388002644.1">
    <property type="nucleotide sequence ID" value="NZ_JBHUEE010000002.1"/>
</dbReference>
<sequence length="464" mass="49963">MRAQVARALDALESVTGTDPHELSGQARVEVLDQLEQVRRRVESLTCSVLASVETDGMWAIGGARSFATWWRHRSGRNRSTASREVAQARALRDHLPVTAAALAAGEISGDHSAAMARHTVDSPAKRERLHDEAVGEEALIDSAKRLDASRFAVLTRHWSHRADPEAADRAYVEDSDREEFYLAETTDGYVPGGWLSKTTGRTVLTALKARVGTPAADDRRTPGQRRAKALAGLAHLALDSGALKPGARIRPHLAVTVTYETLDGLISATAPAGGAPEPPAEGDGTDRLAGSRSGGASAEVPPDDGAAAIPDPSRVITADLDPAVLAGLEPAVYEDGTPLAPSELARIACSSQIHRVVFGPESEVLDVGREERLFTAAQTRAIVARDVHCQYPGCDAPPGDGEIHHSIWWWSQVGTTTVWLGVLLCWHHHDLVHQRHISIERRSGRWVFRRPDGTEIVAAELMA</sequence>
<dbReference type="CDD" id="cd00085">
    <property type="entry name" value="HNHc"/>
    <property type="match status" value="1"/>
</dbReference>
<dbReference type="EMBL" id="JBHUEE010000002">
    <property type="protein sequence ID" value="MFD1717088.1"/>
    <property type="molecule type" value="Genomic_DNA"/>
</dbReference>
<reference evidence="4" key="1">
    <citation type="journal article" date="2019" name="Int. J. Syst. Evol. Microbiol.">
        <title>The Global Catalogue of Microorganisms (GCM) 10K type strain sequencing project: providing services to taxonomists for standard genome sequencing and annotation.</title>
        <authorList>
            <consortium name="The Broad Institute Genomics Platform"/>
            <consortium name="The Broad Institute Genome Sequencing Center for Infectious Disease"/>
            <person name="Wu L."/>
            <person name="Ma J."/>
        </authorList>
    </citation>
    <scope>NUCLEOTIDE SEQUENCE [LARGE SCALE GENOMIC DNA]</scope>
    <source>
        <strain evidence="4">JCM 17130</strain>
    </source>
</reference>
<evidence type="ECO:0000259" key="2">
    <source>
        <dbReference type="Pfam" id="PF02720"/>
    </source>
</evidence>
<dbReference type="Pfam" id="PF02720">
    <property type="entry name" value="DUF222"/>
    <property type="match status" value="2"/>
</dbReference>
<feature type="domain" description="DUF222" evidence="2">
    <location>
        <begin position="31"/>
        <end position="265"/>
    </location>
</feature>
<dbReference type="InterPro" id="IPR003615">
    <property type="entry name" value="HNH_nuc"/>
</dbReference>
<comment type="caution">
    <text evidence="3">The sequence shown here is derived from an EMBL/GenBank/DDBJ whole genome shotgun (WGS) entry which is preliminary data.</text>
</comment>
<proteinExistence type="predicted"/>
<gene>
    <name evidence="3" type="ORF">ACFSE6_04530</name>
</gene>
<evidence type="ECO:0000256" key="1">
    <source>
        <dbReference type="SAM" id="MobiDB-lite"/>
    </source>
</evidence>
<evidence type="ECO:0000313" key="3">
    <source>
        <dbReference type="EMBL" id="MFD1717088.1"/>
    </source>
</evidence>
<dbReference type="InterPro" id="IPR003870">
    <property type="entry name" value="DUF222"/>
</dbReference>
<dbReference type="Proteomes" id="UP001597277">
    <property type="component" value="Unassembled WGS sequence"/>
</dbReference>
<name>A0ABW4L2R0_9MICO</name>
<feature type="domain" description="DUF222" evidence="2">
    <location>
        <begin position="308"/>
        <end position="387"/>
    </location>
</feature>
<accession>A0ABW4L2R0</accession>
<feature type="region of interest" description="Disordered" evidence="1">
    <location>
        <begin position="269"/>
        <end position="312"/>
    </location>
</feature>
<keyword evidence="4" id="KW-1185">Reference proteome</keyword>
<protein>
    <submittedName>
        <fullName evidence="3">DUF222 domain-containing protein</fullName>
    </submittedName>
</protein>
<evidence type="ECO:0000313" key="4">
    <source>
        <dbReference type="Proteomes" id="UP001597277"/>
    </source>
</evidence>
<organism evidence="3 4">
    <name type="scientific">Georgenia deserti</name>
    <dbReference type="NCBI Taxonomy" id="2093781"/>
    <lineage>
        <taxon>Bacteria</taxon>
        <taxon>Bacillati</taxon>
        <taxon>Actinomycetota</taxon>
        <taxon>Actinomycetes</taxon>
        <taxon>Micrococcales</taxon>
        <taxon>Bogoriellaceae</taxon>
        <taxon>Georgenia</taxon>
    </lineage>
</organism>